<reference evidence="10" key="1">
    <citation type="journal article" date="2019" name="Int. J. Syst. Evol. Microbiol.">
        <title>The Global Catalogue of Microorganisms (GCM) 10K type strain sequencing project: providing services to taxonomists for standard genome sequencing and annotation.</title>
        <authorList>
            <consortium name="The Broad Institute Genomics Platform"/>
            <consortium name="The Broad Institute Genome Sequencing Center for Infectious Disease"/>
            <person name="Wu L."/>
            <person name="Ma J."/>
        </authorList>
    </citation>
    <scope>NUCLEOTIDE SEQUENCE [LARGE SCALE GENOMIC DNA]</scope>
    <source>
        <strain evidence="10">JCM 13476</strain>
    </source>
</reference>
<dbReference type="SUPFAM" id="SSF55785">
    <property type="entry name" value="PYP-like sensor domain (PAS domain)"/>
    <property type="match status" value="2"/>
</dbReference>
<evidence type="ECO:0000256" key="3">
    <source>
        <dbReference type="ARBA" id="ARBA00022553"/>
    </source>
</evidence>
<dbReference type="PROSITE" id="PS50109">
    <property type="entry name" value="HIS_KIN"/>
    <property type="match status" value="1"/>
</dbReference>
<evidence type="ECO:0000259" key="5">
    <source>
        <dbReference type="PROSITE" id="PS50109"/>
    </source>
</evidence>
<dbReference type="InterPro" id="IPR004358">
    <property type="entry name" value="Sig_transdc_His_kin-like_C"/>
</dbReference>
<dbReference type="Pfam" id="PF00072">
    <property type="entry name" value="Response_reg"/>
    <property type="match status" value="1"/>
</dbReference>
<dbReference type="SUPFAM" id="SSF55874">
    <property type="entry name" value="ATPase domain of HSP90 chaperone/DNA topoisomerase II/histidine kinase"/>
    <property type="match status" value="1"/>
</dbReference>
<dbReference type="Pfam" id="PF02518">
    <property type="entry name" value="HATPase_c"/>
    <property type="match status" value="1"/>
</dbReference>
<evidence type="ECO:0000256" key="1">
    <source>
        <dbReference type="ARBA" id="ARBA00000085"/>
    </source>
</evidence>
<dbReference type="PANTHER" id="PTHR45339:SF5">
    <property type="entry name" value="HISTIDINE KINASE"/>
    <property type="match status" value="1"/>
</dbReference>
<comment type="catalytic activity">
    <reaction evidence="1">
        <text>ATP + protein L-histidine = ADP + protein N-phospho-L-histidine.</text>
        <dbReference type="EC" id="2.7.13.3"/>
    </reaction>
</comment>
<dbReference type="PROSITE" id="PS50113">
    <property type="entry name" value="PAC"/>
    <property type="match status" value="2"/>
</dbReference>
<dbReference type="Gene3D" id="3.30.565.10">
    <property type="entry name" value="Histidine kinase-like ATPase, C-terminal domain"/>
    <property type="match status" value="1"/>
</dbReference>
<evidence type="ECO:0000259" key="8">
    <source>
        <dbReference type="PROSITE" id="PS50113"/>
    </source>
</evidence>
<dbReference type="NCBIfam" id="TIGR00229">
    <property type="entry name" value="sensory_box"/>
    <property type="match status" value="1"/>
</dbReference>
<dbReference type="SMART" id="SM00387">
    <property type="entry name" value="HATPase_c"/>
    <property type="match status" value="1"/>
</dbReference>
<dbReference type="Proteomes" id="UP001500791">
    <property type="component" value="Unassembled WGS sequence"/>
</dbReference>
<dbReference type="Gene3D" id="3.40.50.2300">
    <property type="match status" value="1"/>
</dbReference>
<dbReference type="InterPro" id="IPR013655">
    <property type="entry name" value="PAS_fold_3"/>
</dbReference>
<dbReference type="PROSITE" id="PS50110">
    <property type="entry name" value="RESPONSE_REGULATORY"/>
    <property type="match status" value="1"/>
</dbReference>
<comment type="caution">
    <text evidence="9">The sequence shown here is derived from an EMBL/GenBank/DDBJ whole genome shotgun (WGS) entry which is preliminary data.</text>
</comment>
<sequence length="767" mass="83452">MSLEGSMQAKAPAGTGDAVPVVEAVRFEHLETLAAMLLQAEAFVLELAGEPVGELGGLVQRAEKMPPGVVLKGEVGLWAATPVACDGQTVGILVLQSPETRPEPDEGQCAIILQLAKVAGDLVAGMQAQRASAEQARMLDMVEDMSGVGWWHMDLQKGSARCSRRVGEIHGLPSGQGDYSLRAGVHHYHPSDRAELEAALDAAMVTGEGYNLRLRLNHPDGQQRTVMSHSQGMRDAAGTLHGLFGVFRDVTEQEAVVAKLRRNEARYRLLAENVSDVITRVKMDGSSKYISPAIQSMLGWTLEEMSGQSTDYVYREDRHKVLKAIQQAVKTGKPTRLEHRAVHRDGRILWVECTFKAIRDDNGEVDDVVVVIRDDTQRKLLEGEVIEAKERAEKAAEAKTEFLANMSHELRTPLTSVIGYSGLLKNSPGLTPTQRLYGDRIAASSEALLMVINDILDYSKLEADAVELENAPFDLRQRITDTAGIIESQCAAKGLGLKVDLDKRLPEILSGDASRLRQVLLNFLSNAVKFTASGSVGVKVFGAETADGRYRLRVEVSDTGIGLSQEKGELIFGRFTQADASTTRVYGGTGLGLAISRRLIELMDGQIGYESEAGEGATFWFEVPLDFDFALPVSVAVDTVPDMGVQGRILMVDDAEANRELVKIILGTLGLEVETACNGVEAVAAVRRRDFDLVLMDVHMPQMDGLAATREIRQQVREKHLPILALTANVGGDQVQKCLDAGMDGHLPKPIQVADLAQTLKKWLQAE</sequence>
<name>A0ABP3I432_9CAUL</name>
<dbReference type="SMART" id="SM00388">
    <property type="entry name" value="HisKA"/>
    <property type="match status" value="1"/>
</dbReference>
<keyword evidence="10" id="KW-1185">Reference proteome</keyword>
<organism evidence="9 10">
    <name type="scientific">Brevundimonas terrae</name>
    <dbReference type="NCBI Taxonomy" id="363631"/>
    <lineage>
        <taxon>Bacteria</taxon>
        <taxon>Pseudomonadati</taxon>
        <taxon>Pseudomonadota</taxon>
        <taxon>Alphaproteobacteria</taxon>
        <taxon>Caulobacterales</taxon>
        <taxon>Caulobacteraceae</taxon>
        <taxon>Brevundimonas</taxon>
    </lineage>
</organism>
<dbReference type="Pfam" id="PF00512">
    <property type="entry name" value="HisKA"/>
    <property type="match status" value="1"/>
</dbReference>
<gene>
    <name evidence="9" type="ORF">GCM10009093_15140</name>
</gene>
<dbReference type="SUPFAM" id="SSF52172">
    <property type="entry name" value="CheY-like"/>
    <property type="match status" value="1"/>
</dbReference>
<proteinExistence type="predicted"/>
<dbReference type="Gene3D" id="3.30.450.20">
    <property type="entry name" value="PAS domain"/>
    <property type="match status" value="2"/>
</dbReference>
<dbReference type="SMART" id="SM00091">
    <property type="entry name" value="PAS"/>
    <property type="match status" value="1"/>
</dbReference>
<dbReference type="SUPFAM" id="SSF47384">
    <property type="entry name" value="Homodimeric domain of signal transducing histidine kinase"/>
    <property type="match status" value="1"/>
</dbReference>
<feature type="domain" description="PAS" evidence="7">
    <location>
        <begin position="263"/>
        <end position="332"/>
    </location>
</feature>
<dbReference type="PRINTS" id="PR00344">
    <property type="entry name" value="BCTRLSENSOR"/>
</dbReference>
<dbReference type="InterPro" id="IPR005467">
    <property type="entry name" value="His_kinase_dom"/>
</dbReference>
<evidence type="ECO:0000259" key="7">
    <source>
        <dbReference type="PROSITE" id="PS50112"/>
    </source>
</evidence>
<evidence type="ECO:0000256" key="4">
    <source>
        <dbReference type="PROSITE-ProRule" id="PRU00169"/>
    </source>
</evidence>
<feature type="modified residue" description="4-aspartylphosphate" evidence="4">
    <location>
        <position position="697"/>
    </location>
</feature>
<feature type="domain" description="Histidine kinase" evidence="5">
    <location>
        <begin position="405"/>
        <end position="627"/>
    </location>
</feature>
<dbReference type="InterPro" id="IPR003661">
    <property type="entry name" value="HisK_dim/P_dom"/>
</dbReference>
<dbReference type="CDD" id="cd17546">
    <property type="entry name" value="REC_hyHK_CKI1_RcsC-like"/>
    <property type="match status" value="1"/>
</dbReference>
<dbReference type="Gene3D" id="2.10.70.100">
    <property type="match status" value="1"/>
</dbReference>
<dbReference type="EC" id="2.7.13.3" evidence="2"/>
<feature type="domain" description="PAC" evidence="8">
    <location>
        <begin position="210"/>
        <end position="262"/>
    </location>
</feature>
<keyword evidence="3 4" id="KW-0597">Phosphoprotein</keyword>
<dbReference type="SMART" id="SM00448">
    <property type="entry name" value="REC"/>
    <property type="match status" value="1"/>
</dbReference>
<evidence type="ECO:0000313" key="9">
    <source>
        <dbReference type="EMBL" id="GAA0389486.1"/>
    </source>
</evidence>
<dbReference type="EMBL" id="BAAAEJ010000007">
    <property type="protein sequence ID" value="GAA0389486.1"/>
    <property type="molecule type" value="Genomic_DNA"/>
</dbReference>
<dbReference type="Gene3D" id="1.10.287.130">
    <property type="match status" value="1"/>
</dbReference>
<feature type="domain" description="Response regulatory" evidence="6">
    <location>
        <begin position="648"/>
        <end position="764"/>
    </location>
</feature>
<dbReference type="InterPro" id="IPR011006">
    <property type="entry name" value="CheY-like_superfamily"/>
</dbReference>
<dbReference type="InterPro" id="IPR000014">
    <property type="entry name" value="PAS"/>
</dbReference>
<accession>A0ABP3I432</accession>
<protein>
    <recommendedName>
        <fullName evidence="2">histidine kinase</fullName>
        <ecNumber evidence="2">2.7.13.3</ecNumber>
    </recommendedName>
</protein>
<dbReference type="InterPro" id="IPR000700">
    <property type="entry name" value="PAS-assoc_C"/>
</dbReference>
<dbReference type="CDD" id="cd00082">
    <property type="entry name" value="HisKA"/>
    <property type="match status" value="1"/>
</dbReference>
<dbReference type="InterPro" id="IPR036890">
    <property type="entry name" value="HATPase_C_sf"/>
</dbReference>
<evidence type="ECO:0000259" key="6">
    <source>
        <dbReference type="PROSITE" id="PS50110"/>
    </source>
</evidence>
<evidence type="ECO:0000256" key="2">
    <source>
        <dbReference type="ARBA" id="ARBA00012438"/>
    </source>
</evidence>
<dbReference type="InterPro" id="IPR001610">
    <property type="entry name" value="PAC"/>
</dbReference>
<dbReference type="PANTHER" id="PTHR45339">
    <property type="entry name" value="HYBRID SIGNAL TRANSDUCTION HISTIDINE KINASE J"/>
    <property type="match status" value="1"/>
</dbReference>
<dbReference type="CDD" id="cd16922">
    <property type="entry name" value="HATPase_EvgS-ArcB-TorS-like"/>
    <property type="match status" value="1"/>
</dbReference>
<dbReference type="SMART" id="SM00086">
    <property type="entry name" value="PAC"/>
    <property type="match status" value="2"/>
</dbReference>
<dbReference type="InterPro" id="IPR001789">
    <property type="entry name" value="Sig_transdc_resp-reg_receiver"/>
</dbReference>
<dbReference type="PROSITE" id="PS50112">
    <property type="entry name" value="PAS"/>
    <property type="match status" value="1"/>
</dbReference>
<feature type="domain" description="PAC" evidence="8">
    <location>
        <begin position="335"/>
        <end position="387"/>
    </location>
</feature>
<evidence type="ECO:0000313" key="10">
    <source>
        <dbReference type="Proteomes" id="UP001500791"/>
    </source>
</evidence>
<dbReference type="InterPro" id="IPR036097">
    <property type="entry name" value="HisK_dim/P_sf"/>
</dbReference>
<dbReference type="CDD" id="cd00130">
    <property type="entry name" value="PAS"/>
    <property type="match status" value="2"/>
</dbReference>
<dbReference type="Pfam" id="PF08447">
    <property type="entry name" value="PAS_3"/>
    <property type="match status" value="2"/>
</dbReference>
<dbReference type="InterPro" id="IPR035965">
    <property type="entry name" value="PAS-like_dom_sf"/>
</dbReference>
<dbReference type="InterPro" id="IPR003594">
    <property type="entry name" value="HATPase_dom"/>
</dbReference>